<evidence type="ECO:0000313" key="13">
    <source>
        <dbReference type="Proteomes" id="UP000199250"/>
    </source>
</evidence>
<keyword evidence="7 9" id="KW-0460">Magnesium</keyword>
<comment type="domain">
    <text evidence="9">Comprises of two domains. The C-terminal domain contains the binding site for glutamine and catalyzes the hydrolysis of this substrate to glutamate and ammonia. The N-terminal domain is anticipated to bind ATP and hydrogenobyrinate and catalyzes the ultimate synthesis of the diamide product. The ammonia produced via the glutaminase domain is probably translocated to the adjacent domain via a molecular tunnel, where it reacts with an activated intermediate.</text>
</comment>
<dbReference type="UniPathway" id="UPA00148">
    <property type="reaction ID" value="UER00220"/>
</dbReference>
<dbReference type="Gene3D" id="3.40.50.300">
    <property type="entry name" value="P-loop containing nucleotide triphosphate hydrolases"/>
    <property type="match status" value="1"/>
</dbReference>
<keyword evidence="8 9" id="KW-0315">Glutamine amidotransferase</keyword>
<dbReference type="AlphaFoldDB" id="A0A1H6SCW2"/>
<dbReference type="HAMAP" id="MF_00027">
    <property type="entry name" value="CobB_CbiA"/>
    <property type="match status" value="1"/>
</dbReference>
<comment type="miscellaneous">
    <text evidence="9">The a and c carboxylates of hydrogenobyrinate are activated for nucleophilic attack via formation of a phosphorylated intermediate by ATP. CobB catalyzes first the amidation of the c-carboxylate, and then that of the a-carboxylate.</text>
</comment>
<dbReference type="Proteomes" id="UP000199250">
    <property type="component" value="Unassembled WGS sequence"/>
</dbReference>
<evidence type="ECO:0000259" key="11">
    <source>
        <dbReference type="Pfam" id="PF07685"/>
    </source>
</evidence>
<sequence length="430" mass="45663">MNERRCPALLIAAPASGQGKTTVTAALARHHVRRGRRVRVFKCGPDFLDPMILARACGAPVHQLDLWMVGEAESRRLLWEAAGEADLILIEGVMGLFDGAPSAADLARRFGVPVLAVIDAAAMAQTFAAVAHGLATFQADLPFAGVLANRVGSARHGEILRDSLPAHLPWYGALPRSADIELPSRHLGLVQAGELADLDARLDAAAEALAASAGTDLPPSLVFAAPVQAAPEPLLAGVRIGVARDAAFAFLYQANLELLERLGAELAFFSPLADAALPAVDSLYLPGGYPELHLDRLAGNAPLRAAIRAHHEAGKPILAECGGMLYLLDALTDLDGRREAMLGLLPGEAWMQPKLAALALQEVELDGARLRGHSYHHSTMACALTPIAHGECPNYRRTAEAVYRRGRLTASYIHFYLPSAPQAAAALLRP</sequence>
<comment type="similarity">
    <text evidence="2">Belongs to the CobB/CobQ family. CobQ subfamily.</text>
</comment>
<dbReference type="GO" id="GO:0005524">
    <property type="term" value="F:ATP binding"/>
    <property type="evidence" value="ECO:0007669"/>
    <property type="project" value="UniProtKB-UniRule"/>
</dbReference>
<keyword evidence="4 9" id="KW-0436">Ligase</keyword>
<dbReference type="InterPro" id="IPR002586">
    <property type="entry name" value="CobQ/CobB/MinD/ParA_Nub-bd_dom"/>
</dbReference>
<dbReference type="InterPro" id="IPR011698">
    <property type="entry name" value="GATase_3"/>
</dbReference>
<evidence type="ECO:0000256" key="9">
    <source>
        <dbReference type="HAMAP-Rule" id="MF_00027"/>
    </source>
</evidence>
<dbReference type="SUPFAM" id="SSF52317">
    <property type="entry name" value="Class I glutamine amidotransferase-like"/>
    <property type="match status" value="1"/>
</dbReference>
<comment type="function">
    <text evidence="9">Catalyzes the ATP-dependent amidation of the two carboxylate groups at positions a and c of hydrogenobyrinate, using either L-glutamine or ammonia as the nitrogen source.</text>
</comment>
<feature type="active site" description="Nucleophile" evidence="9">
    <location>
        <position position="321"/>
    </location>
</feature>
<evidence type="ECO:0000256" key="7">
    <source>
        <dbReference type="ARBA" id="ARBA00022842"/>
    </source>
</evidence>
<dbReference type="PANTHER" id="PTHR43873">
    <property type="entry name" value="COBYRINATE A,C-DIAMIDE SYNTHASE"/>
    <property type="match status" value="1"/>
</dbReference>
<dbReference type="CDD" id="cd03130">
    <property type="entry name" value="GATase1_CobB"/>
    <property type="match status" value="1"/>
</dbReference>
<protein>
    <recommendedName>
        <fullName evidence="9">Hydrogenobyrinate a,c-diamide synthase</fullName>
        <ecNumber evidence="9">6.3.5.9</ecNumber>
    </recommendedName>
    <alternativeName>
        <fullName evidence="9">Hydrogenobyrinic acid a,c-diamide synthase</fullName>
    </alternativeName>
</protein>
<dbReference type="GO" id="GO:0042242">
    <property type="term" value="F:cobyrinic acid a,c-diamide synthase activity"/>
    <property type="evidence" value="ECO:0007669"/>
    <property type="project" value="InterPro"/>
</dbReference>
<name>A0A1H6SCW2_9GAMM</name>
<reference evidence="12 13" key="1">
    <citation type="submission" date="2016-10" db="EMBL/GenBank/DDBJ databases">
        <authorList>
            <person name="de Groot N.N."/>
        </authorList>
    </citation>
    <scope>NUCLEOTIDE SEQUENCE [LARGE SCALE GENOMIC DNA]</scope>
    <source>
        <strain evidence="12 13">DSM 373</strain>
    </source>
</reference>
<feature type="site" description="Increases nucleophilicity of active site Cys" evidence="9">
    <location>
        <position position="414"/>
    </location>
</feature>
<dbReference type="OrthoDB" id="9764035at2"/>
<dbReference type="RefSeq" id="WP_090730639.1">
    <property type="nucleotide sequence ID" value="NZ_FNYQ01000014.1"/>
</dbReference>
<dbReference type="NCBIfam" id="NF002204">
    <property type="entry name" value="PRK01077.1"/>
    <property type="match status" value="1"/>
</dbReference>
<gene>
    <name evidence="9" type="primary">cobB</name>
    <name evidence="12" type="ORF">SAMN04244572_01220</name>
</gene>
<feature type="domain" description="CobB/CobQ-like glutamine amidotransferase" evidence="11">
    <location>
        <begin position="239"/>
        <end position="417"/>
    </location>
</feature>
<dbReference type="NCBIfam" id="TIGR00379">
    <property type="entry name" value="cobB"/>
    <property type="match status" value="1"/>
</dbReference>
<accession>A0A1H6SCW2</accession>
<evidence type="ECO:0000256" key="3">
    <source>
        <dbReference type="ARBA" id="ARBA00022573"/>
    </source>
</evidence>
<dbReference type="EMBL" id="FNYQ01000014">
    <property type="protein sequence ID" value="SEI65751.1"/>
    <property type="molecule type" value="Genomic_DNA"/>
</dbReference>
<comment type="catalytic activity">
    <reaction evidence="9">
        <text>hydrogenobyrinate + 2 L-glutamine + 2 ATP + 2 H2O = hydrogenobyrinate a,c-diamide + 2 L-glutamate + 2 ADP + 2 phosphate + 2 H(+)</text>
        <dbReference type="Rhea" id="RHEA:12544"/>
        <dbReference type="ChEBI" id="CHEBI:15377"/>
        <dbReference type="ChEBI" id="CHEBI:15378"/>
        <dbReference type="ChEBI" id="CHEBI:29985"/>
        <dbReference type="ChEBI" id="CHEBI:30616"/>
        <dbReference type="ChEBI" id="CHEBI:43474"/>
        <dbReference type="ChEBI" id="CHEBI:58359"/>
        <dbReference type="ChEBI" id="CHEBI:77873"/>
        <dbReference type="ChEBI" id="CHEBI:77874"/>
        <dbReference type="ChEBI" id="CHEBI:456216"/>
        <dbReference type="EC" id="6.3.5.9"/>
    </reaction>
</comment>
<evidence type="ECO:0000256" key="5">
    <source>
        <dbReference type="ARBA" id="ARBA00022741"/>
    </source>
</evidence>
<dbReference type="GO" id="GO:0043802">
    <property type="term" value="F:hydrogenobyrinic acid a,c-diamide synthase (glutamine-hydrolysing) activity"/>
    <property type="evidence" value="ECO:0007669"/>
    <property type="project" value="UniProtKB-UniRule"/>
</dbReference>
<dbReference type="EC" id="6.3.5.9" evidence="9"/>
<organism evidence="12 13">
    <name type="scientific">Azotobacter beijerinckii</name>
    <dbReference type="NCBI Taxonomy" id="170623"/>
    <lineage>
        <taxon>Bacteria</taxon>
        <taxon>Pseudomonadati</taxon>
        <taxon>Pseudomonadota</taxon>
        <taxon>Gammaproteobacteria</taxon>
        <taxon>Pseudomonadales</taxon>
        <taxon>Pseudomonadaceae</taxon>
        <taxon>Azotobacter</taxon>
    </lineage>
</organism>
<comment type="similarity">
    <text evidence="9">Belongs to the CobB/CbiA family.</text>
</comment>
<evidence type="ECO:0000313" key="12">
    <source>
        <dbReference type="EMBL" id="SEI65751.1"/>
    </source>
</evidence>
<dbReference type="SUPFAM" id="SSF52540">
    <property type="entry name" value="P-loop containing nucleoside triphosphate hydrolases"/>
    <property type="match status" value="1"/>
</dbReference>
<comment type="cofactor">
    <cofactor evidence="1 9">
        <name>Mg(2+)</name>
        <dbReference type="ChEBI" id="CHEBI:18420"/>
    </cofactor>
</comment>
<proteinExistence type="inferred from homology"/>
<dbReference type="Pfam" id="PF07685">
    <property type="entry name" value="GATase_3"/>
    <property type="match status" value="1"/>
</dbReference>
<dbReference type="InterPro" id="IPR027417">
    <property type="entry name" value="P-loop_NTPase"/>
</dbReference>
<dbReference type="Pfam" id="PF01656">
    <property type="entry name" value="CbiA"/>
    <property type="match status" value="1"/>
</dbReference>
<evidence type="ECO:0000256" key="2">
    <source>
        <dbReference type="ARBA" id="ARBA00006205"/>
    </source>
</evidence>
<keyword evidence="5 9" id="KW-0547">Nucleotide-binding</keyword>
<evidence type="ECO:0000256" key="6">
    <source>
        <dbReference type="ARBA" id="ARBA00022840"/>
    </source>
</evidence>
<evidence type="ECO:0000256" key="8">
    <source>
        <dbReference type="ARBA" id="ARBA00022962"/>
    </source>
</evidence>
<dbReference type="InterPro" id="IPR029062">
    <property type="entry name" value="Class_I_gatase-like"/>
</dbReference>
<evidence type="ECO:0000256" key="4">
    <source>
        <dbReference type="ARBA" id="ARBA00022598"/>
    </source>
</evidence>
<keyword evidence="6 9" id="KW-0067">ATP-binding</keyword>
<comment type="pathway">
    <text evidence="9">Cofactor biosynthesis; adenosylcobalamin biosynthesis; cob(II)yrinate a,c-diamide from precorrin-2 (aerobic route): step 9/10.</text>
</comment>
<dbReference type="GO" id="GO:0009236">
    <property type="term" value="P:cobalamin biosynthetic process"/>
    <property type="evidence" value="ECO:0007669"/>
    <property type="project" value="UniProtKB-UniRule"/>
</dbReference>
<keyword evidence="3 9" id="KW-0169">Cobalamin biosynthesis</keyword>
<evidence type="ECO:0000259" key="10">
    <source>
        <dbReference type="Pfam" id="PF01656"/>
    </source>
</evidence>
<dbReference type="PANTHER" id="PTHR43873:SF1">
    <property type="entry name" value="COBYRINATE A,C-DIAMIDE SYNTHASE"/>
    <property type="match status" value="1"/>
</dbReference>
<feature type="domain" description="CobQ/CobB/MinD/ParA nucleotide binding" evidence="10">
    <location>
        <begin position="10"/>
        <end position="187"/>
    </location>
</feature>
<dbReference type="PROSITE" id="PS51274">
    <property type="entry name" value="GATASE_COBBQ"/>
    <property type="match status" value="1"/>
</dbReference>
<dbReference type="Gene3D" id="3.40.50.880">
    <property type="match status" value="1"/>
</dbReference>
<dbReference type="InterPro" id="IPR004484">
    <property type="entry name" value="CbiA/CobB_synth"/>
</dbReference>
<evidence type="ECO:0000256" key="1">
    <source>
        <dbReference type="ARBA" id="ARBA00001946"/>
    </source>
</evidence>